<dbReference type="GO" id="GO:0016020">
    <property type="term" value="C:membrane"/>
    <property type="evidence" value="ECO:0007669"/>
    <property type="project" value="UniProtKB-SubCell"/>
</dbReference>
<evidence type="ECO:0000256" key="2">
    <source>
        <dbReference type="ARBA" id="ARBA00022448"/>
    </source>
</evidence>
<keyword evidence="4 6" id="KW-1133">Transmembrane helix</keyword>
<dbReference type="SUPFAM" id="SSF103473">
    <property type="entry name" value="MFS general substrate transporter"/>
    <property type="match status" value="1"/>
</dbReference>
<keyword evidence="3 6" id="KW-0812">Transmembrane</keyword>
<accession>A0A9N9CB72</accession>
<evidence type="ECO:0000256" key="4">
    <source>
        <dbReference type="ARBA" id="ARBA00022989"/>
    </source>
</evidence>
<comment type="subcellular location">
    <subcellularLocation>
        <location evidence="1">Membrane</location>
        <topology evidence="1">Multi-pass membrane protein</topology>
    </subcellularLocation>
</comment>
<evidence type="ECO:0000313" key="7">
    <source>
        <dbReference type="EMBL" id="CAG8594945.1"/>
    </source>
</evidence>
<evidence type="ECO:0000256" key="3">
    <source>
        <dbReference type="ARBA" id="ARBA00022692"/>
    </source>
</evidence>
<feature type="transmembrane region" description="Helical" evidence="6">
    <location>
        <begin position="49"/>
        <end position="70"/>
    </location>
</feature>
<gene>
    <name evidence="7" type="ORF">CPELLU_LOCUS6716</name>
</gene>
<evidence type="ECO:0000256" key="6">
    <source>
        <dbReference type="SAM" id="Phobius"/>
    </source>
</evidence>
<evidence type="ECO:0000313" key="8">
    <source>
        <dbReference type="Proteomes" id="UP000789759"/>
    </source>
</evidence>
<keyword evidence="2" id="KW-0813">Transport</keyword>
<sequence>MLATSSTDPSLFKLRYVFTTLMACGVFTSQPIVISWLTGNIVGQYKRNVTIATFFTIGNIGSVVGLLVFTKDAPPAFTTGMIICLSISVFQFVLCALMKFNLDYENKKRDLATLAKHNVHLSESKLRDTKLIMVKAAKLVEYEPKFDEILCDRHPNWR</sequence>
<protein>
    <submittedName>
        <fullName evidence="7">6538_t:CDS:1</fullName>
    </submittedName>
</protein>
<dbReference type="Proteomes" id="UP000789759">
    <property type="component" value="Unassembled WGS sequence"/>
</dbReference>
<dbReference type="InterPro" id="IPR036259">
    <property type="entry name" value="MFS_trans_sf"/>
</dbReference>
<dbReference type="OrthoDB" id="2985014at2759"/>
<dbReference type="PANTHER" id="PTHR43791">
    <property type="entry name" value="PERMEASE-RELATED"/>
    <property type="match status" value="1"/>
</dbReference>
<dbReference type="EMBL" id="CAJVQA010004258">
    <property type="protein sequence ID" value="CAG8594945.1"/>
    <property type="molecule type" value="Genomic_DNA"/>
</dbReference>
<keyword evidence="5 6" id="KW-0472">Membrane</keyword>
<name>A0A9N9CB72_9GLOM</name>
<evidence type="ECO:0000256" key="5">
    <source>
        <dbReference type="ARBA" id="ARBA00023136"/>
    </source>
</evidence>
<organism evidence="7 8">
    <name type="scientific">Cetraspora pellucida</name>
    <dbReference type="NCBI Taxonomy" id="1433469"/>
    <lineage>
        <taxon>Eukaryota</taxon>
        <taxon>Fungi</taxon>
        <taxon>Fungi incertae sedis</taxon>
        <taxon>Mucoromycota</taxon>
        <taxon>Glomeromycotina</taxon>
        <taxon>Glomeromycetes</taxon>
        <taxon>Diversisporales</taxon>
        <taxon>Gigasporaceae</taxon>
        <taxon>Cetraspora</taxon>
    </lineage>
</organism>
<dbReference type="AlphaFoldDB" id="A0A9N9CB72"/>
<dbReference type="GO" id="GO:0022857">
    <property type="term" value="F:transmembrane transporter activity"/>
    <property type="evidence" value="ECO:0007669"/>
    <property type="project" value="TreeGrafter"/>
</dbReference>
<proteinExistence type="predicted"/>
<keyword evidence="8" id="KW-1185">Reference proteome</keyword>
<reference evidence="7" key="1">
    <citation type="submission" date="2021-06" db="EMBL/GenBank/DDBJ databases">
        <authorList>
            <person name="Kallberg Y."/>
            <person name="Tangrot J."/>
            <person name="Rosling A."/>
        </authorList>
    </citation>
    <scope>NUCLEOTIDE SEQUENCE</scope>
    <source>
        <strain evidence="7">FL966</strain>
    </source>
</reference>
<feature type="transmembrane region" description="Helical" evidence="6">
    <location>
        <begin position="16"/>
        <end position="37"/>
    </location>
</feature>
<dbReference type="PANTHER" id="PTHR43791:SF36">
    <property type="entry name" value="TRANSPORTER, PUTATIVE (AFU_ORTHOLOGUE AFUA_6G08340)-RELATED"/>
    <property type="match status" value="1"/>
</dbReference>
<feature type="transmembrane region" description="Helical" evidence="6">
    <location>
        <begin position="76"/>
        <end position="98"/>
    </location>
</feature>
<comment type="caution">
    <text evidence="7">The sequence shown here is derived from an EMBL/GenBank/DDBJ whole genome shotgun (WGS) entry which is preliminary data.</text>
</comment>
<evidence type="ECO:0000256" key="1">
    <source>
        <dbReference type="ARBA" id="ARBA00004141"/>
    </source>
</evidence>